<dbReference type="Proteomes" id="UP001652660">
    <property type="component" value="Chromosome 3c"/>
</dbReference>
<evidence type="ECO:0000313" key="4">
    <source>
        <dbReference type="RefSeq" id="XP_071938306.1"/>
    </source>
</evidence>
<evidence type="ECO:0000313" key="2">
    <source>
        <dbReference type="Proteomes" id="UP001652660"/>
    </source>
</evidence>
<accession>A0A6P6TQF4</accession>
<keyword evidence="2" id="KW-1185">Reference proteome</keyword>
<organism evidence="2 3">
    <name type="scientific">Coffea arabica</name>
    <name type="common">Arabian coffee</name>
    <dbReference type="NCBI Taxonomy" id="13443"/>
    <lineage>
        <taxon>Eukaryota</taxon>
        <taxon>Viridiplantae</taxon>
        <taxon>Streptophyta</taxon>
        <taxon>Embryophyta</taxon>
        <taxon>Tracheophyta</taxon>
        <taxon>Spermatophyta</taxon>
        <taxon>Magnoliopsida</taxon>
        <taxon>eudicotyledons</taxon>
        <taxon>Gunneridae</taxon>
        <taxon>Pentapetalae</taxon>
        <taxon>asterids</taxon>
        <taxon>lamiids</taxon>
        <taxon>Gentianales</taxon>
        <taxon>Rubiaceae</taxon>
        <taxon>Ixoroideae</taxon>
        <taxon>Gardenieae complex</taxon>
        <taxon>Bertiereae - Coffeeae clade</taxon>
        <taxon>Coffeeae</taxon>
        <taxon>Coffea</taxon>
    </lineage>
</organism>
<dbReference type="PANTHER" id="PTHR34461:SF4">
    <property type="entry name" value="OS01G0101800 PROTEIN"/>
    <property type="match status" value="1"/>
</dbReference>
<dbReference type="GeneID" id="113703147"/>
<reference evidence="3" key="2">
    <citation type="submission" date="2025-04" db="UniProtKB">
        <authorList>
            <consortium name="RefSeq"/>
        </authorList>
    </citation>
    <scope>IDENTIFICATION</scope>
    <source>
        <tissue evidence="3 4">Leaves</tissue>
    </source>
</reference>
<dbReference type="AlphaFoldDB" id="A0A6P6TQF4"/>
<reference evidence="2" key="1">
    <citation type="journal article" date="2025" name="Foods">
        <title>Unveiling the Microbial Signatures of Arabica Coffee Cherries: Insights into Ripeness Specific Diversity, Functional Traits, and Implications for Quality and Safety.</title>
        <authorList>
            <consortium name="RefSeq"/>
            <person name="Tenea G.N."/>
            <person name="Cifuentes V."/>
            <person name="Reyes P."/>
            <person name="Cevallos-Vallejos M."/>
        </authorList>
    </citation>
    <scope>NUCLEOTIDE SEQUENCE [LARGE SCALE GENOMIC DNA]</scope>
</reference>
<sequence length="808" mass="89728">MEKSLQIRPRKRKQYYSLKTSSNPFMGRFTRSKSQVHFHQNRSGRTWTDTTSDKSIYHQKLLQISPLKKPKRVHYEIVENEAALDLSIKDLRARARRVFSPTTAVVEGENGTCRVGFDFGEENCNGSSKVLKNFGDLELGVKGLDPDLGSWAGFGVANQKEGRNENKESVNPGSRDPEPGTESHGPDSKEDEVDLSKITSPVKEKNGFNKVSNSGMILNSLSRRKVFKSPSSFSYRRLLPFLMDMAKDDSGTSRIEIVDKDFSCQVQNLSNVDYTVSSALMDTENAKTKDVGQHIDDNKLLEKRDIENVKNNLHVREQDPNDPNKKLLQTEENVSSFVEGIANENGLARGDKSIEDCVQTTPPDATILSEIHDHDDRANGEINNLKTGNHILGHPANGSMYSNQTFLHENLHRSPRRNNTMSMTKMILNPCSRSKIFKTSSSFSYRRLLPFLMDVANSSTNIDQSPNIRKMENDQHSPLLASSNKDAFLNKNEVDIFQEKEAKNDEPCCPIAVKVHSIDGSSDDVCPDLSTPFSCSCSSNGKSNPASSENISQCDMLNCLQVESSSTCTHGQLNNPRDLEVVLPTADFRVCDGETNCLTETSCSAIKDDSLPKGSLLEFSQHEQVDIGKNSLVKGLDNNNSKGANIRSLSLDQYSSGVGVFSFQGTDSSIKGILKRNPRGCRGLCNCLNCAAFRLHAKRAFEFSRNQMLDAEEVALGLIDELAELRNLLETSAVDGSKLGAFPFNKLLVREACQKALKTEQQAKQRLGQMIDDLNVHCRITPLQPPGVTFSRCIEEKSIPSRDLSARP</sequence>
<evidence type="ECO:0000256" key="1">
    <source>
        <dbReference type="SAM" id="MobiDB-lite"/>
    </source>
</evidence>
<feature type="region of interest" description="Disordered" evidence="1">
    <location>
        <begin position="155"/>
        <end position="195"/>
    </location>
</feature>
<dbReference type="RefSeq" id="XP_027080222.1">
    <property type="nucleotide sequence ID" value="XM_027224421.1"/>
</dbReference>
<dbReference type="PANTHER" id="PTHR34461">
    <property type="entry name" value="EXPRESSED PROTEIN"/>
    <property type="match status" value="1"/>
</dbReference>
<dbReference type="OrthoDB" id="766405at2759"/>
<proteinExistence type="predicted"/>
<evidence type="ECO:0000313" key="3">
    <source>
        <dbReference type="RefSeq" id="XP_027080222.1"/>
    </source>
</evidence>
<gene>
    <name evidence="3" type="primary">LOC113703147</name>
    <name evidence="4" type="synonym">LOC113703410</name>
</gene>
<dbReference type="RefSeq" id="XP_071938306.1">
    <property type="nucleotide sequence ID" value="XM_072082205.1"/>
</dbReference>
<protein>
    <submittedName>
        <fullName evidence="3">Uncharacterized protein LOC113703147</fullName>
    </submittedName>
</protein>
<name>A0A6P6TQF4_COFAR</name>